<reference evidence="1 2" key="2">
    <citation type="journal article" date="2022" name="Mol. Ecol. Resour.">
        <title>The genomes of chicory, endive, great burdock and yacon provide insights into Asteraceae paleo-polyploidization history and plant inulin production.</title>
        <authorList>
            <person name="Fan W."/>
            <person name="Wang S."/>
            <person name="Wang H."/>
            <person name="Wang A."/>
            <person name="Jiang F."/>
            <person name="Liu H."/>
            <person name="Zhao H."/>
            <person name="Xu D."/>
            <person name="Zhang Y."/>
        </authorList>
    </citation>
    <scope>NUCLEOTIDE SEQUENCE [LARGE SCALE GENOMIC DNA]</scope>
    <source>
        <strain evidence="2">cv. Yunnan</strain>
        <tissue evidence="1">Leaves</tissue>
    </source>
</reference>
<gene>
    <name evidence="1" type="ORF">L1987_01320</name>
</gene>
<organism evidence="1 2">
    <name type="scientific">Smallanthus sonchifolius</name>
    <dbReference type="NCBI Taxonomy" id="185202"/>
    <lineage>
        <taxon>Eukaryota</taxon>
        <taxon>Viridiplantae</taxon>
        <taxon>Streptophyta</taxon>
        <taxon>Embryophyta</taxon>
        <taxon>Tracheophyta</taxon>
        <taxon>Spermatophyta</taxon>
        <taxon>Magnoliopsida</taxon>
        <taxon>eudicotyledons</taxon>
        <taxon>Gunneridae</taxon>
        <taxon>Pentapetalae</taxon>
        <taxon>asterids</taxon>
        <taxon>campanulids</taxon>
        <taxon>Asterales</taxon>
        <taxon>Asteraceae</taxon>
        <taxon>Asteroideae</taxon>
        <taxon>Heliantheae alliance</taxon>
        <taxon>Millerieae</taxon>
        <taxon>Smallanthus</taxon>
    </lineage>
</organism>
<sequence length="681" mass="77378">MECQKTKDQTAYPVFYDVEPTEVRNQSGAVGEAFAKHVKGSWIFSFIKRLTRKRMSENEEEDDVGRWRIALKEAASLAGMELKNTFNGHEAMFIQKVVKDICLKLHSINLIDDENLVGMKTRVMKVVSYLESGFDDVQMIGIKGMGGGGKTTLARAIFDHMSIRFEGKSFVENVREVSKGSSSGLKKLQKQVLQDVLNDQSIDVTSVFDGKKKMKKVLCSRKVLVVLDDVDDIHQLEALAGSSKWFKSGSKIIITTRDEQVLVISQRVNLIHDVDLLSHEEAICLFSSYAFGREIPDEGYEELSENVLDYAAGLPLTIKVLGSHLCGRSKMKDEAIRILESCGYHAEIGLRVLEQKSLITISNDGRLGLHDHIEEMGRNIVRRLHPDEPNRHNRLWIKEEIEYILDNDLVRFKFTCKGTEATRSIKLLNTHLSADIIMRGLRNMNELRFLYVDTPFGGVDEVDQYLPDTLQSLHWPGYPLECLPQTFQTNELADLAMVQSNIFQLSEGGERKVLNKLRFLDLKYSKLRTFNLGMTIDLEMLDLKKCNDFLELHMPVALLKLKFLNLSGSMLPQGLDRLECLEELYLMDCISLRDIPNSICNMKCLKYLHLPYCILVTRLPEELGRLVCLKELNIEGAGISHLPQGIFELKGLCIVWSRGRLESYGFTSLTEISRYTASGYV</sequence>
<reference evidence="2" key="1">
    <citation type="journal article" date="2022" name="Mol. Ecol. Resour.">
        <title>The genomes of chicory, endive, great burdock and yacon provide insights into Asteraceae palaeo-polyploidization history and plant inulin production.</title>
        <authorList>
            <person name="Fan W."/>
            <person name="Wang S."/>
            <person name="Wang H."/>
            <person name="Wang A."/>
            <person name="Jiang F."/>
            <person name="Liu H."/>
            <person name="Zhao H."/>
            <person name="Xu D."/>
            <person name="Zhang Y."/>
        </authorList>
    </citation>
    <scope>NUCLEOTIDE SEQUENCE [LARGE SCALE GENOMIC DNA]</scope>
    <source>
        <strain evidence="2">cv. Yunnan</strain>
    </source>
</reference>
<accession>A0ACB9K4S0</accession>
<name>A0ACB9K4S0_9ASTR</name>
<evidence type="ECO:0000313" key="2">
    <source>
        <dbReference type="Proteomes" id="UP001056120"/>
    </source>
</evidence>
<proteinExistence type="predicted"/>
<evidence type="ECO:0000313" key="1">
    <source>
        <dbReference type="EMBL" id="KAI3827248.1"/>
    </source>
</evidence>
<protein>
    <submittedName>
        <fullName evidence="1">Uncharacterized protein</fullName>
    </submittedName>
</protein>
<comment type="caution">
    <text evidence="1">The sequence shown here is derived from an EMBL/GenBank/DDBJ whole genome shotgun (WGS) entry which is preliminary data.</text>
</comment>
<keyword evidence="2" id="KW-1185">Reference proteome</keyword>
<dbReference type="EMBL" id="CM042018">
    <property type="protein sequence ID" value="KAI3827248.1"/>
    <property type="molecule type" value="Genomic_DNA"/>
</dbReference>
<dbReference type="Proteomes" id="UP001056120">
    <property type="component" value="Linkage Group LG01"/>
</dbReference>